<dbReference type="AlphaFoldDB" id="C9MPF1"/>
<dbReference type="STRING" id="649761.HMPREF0973_01492"/>
<proteinExistence type="predicted"/>
<organism evidence="1 2">
    <name type="scientific">Prevotella veroralis F0319</name>
    <dbReference type="NCBI Taxonomy" id="649761"/>
    <lineage>
        <taxon>Bacteria</taxon>
        <taxon>Pseudomonadati</taxon>
        <taxon>Bacteroidota</taxon>
        <taxon>Bacteroidia</taxon>
        <taxon>Bacteroidales</taxon>
        <taxon>Prevotellaceae</taxon>
        <taxon>Prevotella</taxon>
    </lineage>
</organism>
<name>C9MPF1_9BACT</name>
<dbReference type="RefSeq" id="WP_004383157.1">
    <property type="nucleotide sequence ID" value="NZ_GG698713.1"/>
</dbReference>
<dbReference type="EMBL" id="ACVA01000033">
    <property type="protein sequence ID" value="EEX18548.1"/>
    <property type="molecule type" value="Genomic_DNA"/>
</dbReference>
<dbReference type="HOGENOM" id="CLU_126549_0_0_10"/>
<evidence type="ECO:0000313" key="2">
    <source>
        <dbReference type="Proteomes" id="UP000003327"/>
    </source>
</evidence>
<gene>
    <name evidence="1" type="ORF">HMPREF0973_01492</name>
</gene>
<sequence>MKKNNNQSRIISFIFLSILLAVGVIASCHHKNRLEVEDSKDTVAAKDFAPLVDNGKLSIDLKGITSVAFPKYKLSKATPFIPDSVSIAADEETVSSGNYSATLLLDTIPSKAFYQSVETAAQHDTCWHINNFAFTYEHKDKQGGVYKVSFSKGGQQIFVTHLNSDMVGLSGNSKFKVQNSKL</sequence>
<dbReference type="PROSITE" id="PS51257">
    <property type="entry name" value="PROKAR_LIPOPROTEIN"/>
    <property type="match status" value="1"/>
</dbReference>
<accession>C9MPF1</accession>
<comment type="caution">
    <text evidence="1">The sequence shown here is derived from an EMBL/GenBank/DDBJ whole genome shotgun (WGS) entry which is preliminary data.</text>
</comment>
<dbReference type="OrthoDB" id="1082118at2"/>
<keyword evidence="2" id="KW-1185">Reference proteome</keyword>
<dbReference type="Proteomes" id="UP000003327">
    <property type="component" value="Unassembled WGS sequence"/>
</dbReference>
<evidence type="ECO:0000313" key="1">
    <source>
        <dbReference type="EMBL" id="EEX18548.1"/>
    </source>
</evidence>
<evidence type="ECO:0008006" key="3">
    <source>
        <dbReference type="Google" id="ProtNLM"/>
    </source>
</evidence>
<protein>
    <recommendedName>
        <fullName evidence="3">Lipoprotein</fullName>
    </recommendedName>
</protein>
<reference evidence="1 2" key="1">
    <citation type="submission" date="2009-09" db="EMBL/GenBank/DDBJ databases">
        <authorList>
            <person name="Weinstock G."/>
            <person name="Sodergren E."/>
            <person name="Clifton S."/>
            <person name="Fulton L."/>
            <person name="Fulton B."/>
            <person name="Courtney L."/>
            <person name="Fronick C."/>
            <person name="Harrison M."/>
            <person name="Strong C."/>
            <person name="Farmer C."/>
            <person name="Delahaunty K."/>
            <person name="Markovic C."/>
            <person name="Hall O."/>
            <person name="Minx P."/>
            <person name="Tomlinson C."/>
            <person name="Mitreva M."/>
            <person name="Nelson J."/>
            <person name="Hou S."/>
            <person name="Wollam A."/>
            <person name="Pepin K.H."/>
            <person name="Johnson M."/>
            <person name="Bhonagiri V."/>
            <person name="Nash W.E."/>
            <person name="Warren W."/>
            <person name="Chinwalla A."/>
            <person name="Mardis E.R."/>
            <person name="Wilson R.K."/>
        </authorList>
    </citation>
    <scope>NUCLEOTIDE SEQUENCE [LARGE SCALE GENOMIC DNA]</scope>
    <source>
        <strain evidence="1 2">F0319</strain>
    </source>
</reference>